<proteinExistence type="predicted"/>
<evidence type="ECO:0000313" key="1">
    <source>
        <dbReference type="EMBL" id="OGD65994.1"/>
    </source>
</evidence>
<dbReference type="EMBL" id="MEZY01000001">
    <property type="protein sequence ID" value="OGD65994.1"/>
    <property type="molecule type" value="Genomic_DNA"/>
</dbReference>
<evidence type="ECO:0000313" key="2">
    <source>
        <dbReference type="Proteomes" id="UP000178583"/>
    </source>
</evidence>
<name>A0A1F5EFK6_9BACT</name>
<reference evidence="1 2" key="1">
    <citation type="journal article" date="2016" name="Nat. Commun.">
        <title>Thousands of microbial genomes shed light on interconnected biogeochemical processes in an aquifer system.</title>
        <authorList>
            <person name="Anantharaman K."/>
            <person name="Brown C.T."/>
            <person name="Hug L.A."/>
            <person name="Sharon I."/>
            <person name="Castelle C.J."/>
            <person name="Probst A.J."/>
            <person name="Thomas B.C."/>
            <person name="Singh A."/>
            <person name="Wilkins M.J."/>
            <person name="Karaoz U."/>
            <person name="Brodie E.L."/>
            <person name="Williams K.H."/>
            <person name="Hubbard S.S."/>
            <person name="Banfield J.F."/>
        </authorList>
    </citation>
    <scope>NUCLEOTIDE SEQUENCE [LARGE SCALE GENOMIC DNA]</scope>
</reference>
<sequence length="70" mass="8162">MLNGRFLASRFAQLLRGMARNDNFIDTTEWLVTAVSDTNKLDDTRQHVELQRPRSIILQQYETRAPMLVV</sequence>
<accession>A0A1F5EFK6</accession>
<comment type="caution">
    <text evidence="1">The sequence shown here is derived from an EMBL/GenBank/DDBJ whole genome shotgun (WGS) entry which is preliminary data.</text>
</comment>
<dbReference type="AlphaFoldDB" id="A0A1F5EFK6"/>
<organism evidence="1 2">
    <name type="scientific">Candidatus Berkelbacteria bacterium RIFOXYA2_FULL_43_10</name>
    <dbReference type="NCBI Taxonomy" id="1797472"/>
    <lineage>
        <taxon>Bacteria</taxon>
        <taxon>Candidatus Berkelbacteria</taxon>
    </lineage>
</organism>
<gene>
    <name evidence="1" type="ORF">A2215_03465</name>
</gene>
<dbReference type="Proteomes" id="UP000178583">
    <property type="component" value="Unassembled WGS sequence"/>
</dbReference>
<protein>
    <submittedName>
        <fullName evidence="1">Uncharacterized protein</fullName>
    </submittedName>
</protein>